<dbReference type="InterPro" id="IPR014056">
    <property type="entry name" value="TypeIITA-like_toxin_pred"/>
</dbReference>
<dbReference type="OrthoDB" id="9800258at2"/>
<name>A0A2S0N3Y6_9BURK</name>
<dbReference type="NCBIfam" id="TIGR02683">
    <property type="entry name" value="upstrm_HI1419"/>
    <property type="match status" value="1"/>
</dbReference>
<proteinExistence type="predicted"/>
<organism evidence="1 2">
    <name type="scientific">Simplicispira suum</name>
    <dbReference type="NCBI Taxonomy" id="2109915"/>
    <lineage>
        <taxon>Bacteria</taxon>
        <taxon>Pseudomonadati</taxon>
        <taxon>Pseudomonadota</taxon>
        <taxon>Betaproteobacteria</taxon>
        <taxon>Burkholderiales</taxon>
        <taxon>Comamonadaceae</taxon>
        <taxon>Simplicispira</taxon>
    </lineage>
</organism>
<evidence type="ECO:0000313" key="1">
    <source>
        <dbReference type="EMBL" id="AVO42661.1"/>
    </source>
</evidence>
<dbReference type="Proteomes" id="UP000239326">
    <property type="component" value="Chromosome"/>
</dbReference>
<dbReference type="RefSeq" id="WP_106447635.1">
    <property type="nucleotide sequence ID" value="NZ_CP027669.1"/>
</dbReference>
<evidence type="ECO:0000313" key="2">
    <source>
        <dbReference type="Proteomes" id="UP000239326"/>
    </source>
</evidence>
<dbReference type="KEGG" id="simp:C6571_16395"/>
<accession>A0A2S0N3Y6</accession>
<reference evidence="1 2" key="1">
    <citation type="submission" date="2018-03" db="EMBL/GenBank/DDBJ databases">
        <title>Genome sequencing of Simplicispira sp.</title>
        <authorList>
            <person name="Kim S.-J."/>
            <person name="Heo J."/>
            <person name="Kwon S.-W."/>
        </authorList>
    </citation>
    <scope>NUCLEOTIDE SEQUENCE [LARGE SCALE GENOMIC DNA]</scope>
    <source>
        <strain evidence="1 2">SC1-8</strain>
    </source>
</reference>
<keyword evidence="2" id="KW-1185">Reference proteome</keyword>
<dbReference type="EMBL" id="CP027669">
    <property type="protein sequence ID" value="AVO42661.1"/>
    <property type="molecule type" value="Genomic_DNA"/>
</dbReference>
<dbReference type="PANTHER" id="PTHR41791:SF1">
    <property type="entry name" value="SSL7039 PROTEIN"/>
    <property type="match status" value="1"/>
</dbReference>
<dbReference type="PANTHER" id="PTHR41791">
    <property type="entry name" value="SSL7039 PROTEIN"/>
    <property type="match status" value="1"/>
</dbReference>
<protein>
    <submittedName>
        <fullName evidence="1">Addiction module antitoxin RelB</fullName>
    </submittedName>
</protein>
<dbReference type="PIRSF" id="PIRSF028744">
    <property type="entry name" value="Addict_mod_HI1419"/>
    <property type="match status" value="1"/>
</dbReference>
<dbReference type="AlphaFoldDB" id="A0A2S0N3Y6"/>
<gene>
    <name evidence="1" type="ORF">C6571_16395</name>
</gene>
<sequence length="99" mass="11282">MFTVRQTAEFQDWLDGLKDIKAQLRIVARLRLAEAGHLGDWKPVGNEVSEMRIALGPGYRLYFTKRQSILIVMLAGGDKSSQARDIKRAQKILQLLELE</sequence>